<gene>
    <name evidence="1" type="ORF">S01H4_45410</name>
</gene>
<dbReference type="AlphaFoldDB" id="X1BV21"/>
<sequence length="39" mass="4439">ADLRLTIPYEREFSGSLPLNSVAVIIGFEILRQRSYSNI</sequence>
<evidence type="ECO:0000313" key="1">
    <source>
        <dbReference type="EMBL" id="GAG98910.1"/>
    </source>
</evidence>
<dbReference type="EMBL" id="BART01025275">
    <property type="protein sequence ID" value="GAG98910.1"/>
    <property type="molecule type" value="Genomic_DNA"/>
</dbReference>
<feature type="non-terminal residue" evidence="1">
    <location>
        <position position="1"/>
    </location>
</feature>
<accession>X1BV21</accession>
<name>X1BV21_9ZZZZ</name>
<proteinExistence type="predicted"/>
<comment type="caution">
    <text evidence="1">The sequence shown here is derived from an EMBL/GenBank/DDBJ whole genome shotgun (WGS) entry which is preliminary data.</text>
</comment>
<organism evidence="1">
    <name type="scientific">marine sediment metagenome</name>
    <dbReference type="NCBI Taxonomy" id="412755"/>
    <lineage>
        <taxon>unclassified sequences</taxon>
        <taxon>metagenomes</taxon>
        <taxon>ecological metagenomes</taxon>
    </lineage>
</organism>
<reference evidence="1" key="1">
    <citation type="journal article" date="2014" name="Front. Microbiol.">
        <title>High frequency of phylogenetically diverse reductive dehalogenase-homologous genes in deep subseafloor sedimentary metagenomes.</title>
        <authorList>
            <person name="Kawai M."/>
            <person name="Futagami T."/>
            <person name="Toyoda A."/>
            <person name="Takaki Y."/>
            <person name="Nishi S."/>
            <person name="Hori S."/>
            <person name="Arai W."/>
            <person name="Tsubouchi T."/>
            <person name="Morono Y."/>
            <person name="Uchiyama I."/>
            <person name="Ito T."/>
            <person name="Fujiyama A."/>
            <person name="Inagaki F."/>
            <person name="Takami H."/>
        </authorList>
    </citation>
    <scope>NUCLEOTIDE SEQUENCE</scope>
    <source>
        <strain evidence="1">Expedition CK06-06</strain>
    </source>
</reference>
<protein>
    <submittedName>
        <fullName evidence="1">Uncharacterized protein</fullName>
    </submittedName>
</protein>